<sequence length="120" mass="13802">MSATRNLISEIGSIIKAKGKISNFGYLTRNNKTYYTVLLYNVETNNKKIDHLWLVANENFISQNPGKGDTIIFETTIHPYRNRKGIKNLGATRFKLIKIANRQNKLSIKEYIEKVSVKLI</sequence>
<accession>A0A1V5ZKH3</accession>
<dbReference type="Proteomes" id="UP000485621">
    <property type="component" value="Unassembled WGS sequence"/>
</dbReference>
<dbReference type="EMBL" id="MWDB01000034">
    <property type="protein sequence ID" value="OQB40717.1"/>
    <property type="molecule type" value="Genomic_DNA"/>
</dbReference>
<evidence type="ECO:0008006" key="2">
    <source>
        <dbReference type="Google" id="ProtNLM"/>
    </source>
</evidence>
<comment type="caution">
    <text evidence="1">The sequence shown here is derived from an EMBL/GenBank/DDBJ whole genome shotgun (WGS) entry which is preliminary data.</text>
</comment>
<protein>
    <recommendedName>
        <fullName evidence="2">Single-stranded DNA-binding protein</fullName>
    </recommendedName>
</protein>
<dbReference type="AlphaFoldDB" id="A0A1V5ZKH3"/>
<organism evidence="1">
    <name type="scientific">candidate division CPR1 bacterium ADurb.Bin160</name>
    <dbReference type="NCBI Taxonomy" id="1852826"/>
    <lineage>
        <taxon>Bacteria</taxon>
        <taxon>candidate division CPR1</taxon>
    </lineage>
</organism>
<proteinExistence type="predicted"/>
<name>A0A1V5ZKH3_9BACT</name>
<evidence type="ECO:0000313" key="1">
    <source>
        <dbReference type="EMBL" id="OQB40717.1"/>
    </source>
</evidence>
<reference evidence="1" key="1">
    <citation type="submission" date="2017-02" db="EMBL/GenBank/DDBJ databases">
        <title>Delving into the versatile metabolic prowess of the omnipresent phylum Bacteroidetes.</title>
        <authorList>
            <person name="Nobu M.K."/>
            <person name="Mei R."/>
            <person name="Narihiro T."/>
            <person name="Kuroda K."/>
            <person name="Liu W.-T."/>
        </authorList>
    </citation>
    <scope>NUCLEOTIDE SEQUENCE</scope>
    <source>
        <strain evidence="1">ADurb.Bin160</strain>
    </source>
</reference>
<gene>
    <name evidence="1" type="ORF">BWY04_01228</name>
</gene>